<dbReference type="RefSeq" id="WP_084885859.1">
    <property type="nucleotide sequence ID" value="NZ_MLJJ01000040.1"/>
</dbReference>
<dbReference type="EMBL" id="MLJJ01000040">
    <property type="protein sequence ID" value="ORM96282.1"/>
    <property type="molecule type" value="Genomic_DNA"/>
</dbReference>
<sequence length="93" mass="10432">MRQQVLFEGGRAAVVLIDDSKGQTHFINLRKVSAITTREHDREKCLQEVEVVTDGGVAAFILNCDLYTDLVDAWLFVNAENWPKLKVAEGLKS</sequence>
<evidence type="ECO:0000313" key="1">
    <source>
        <dbReference type="EMBL" id="ORM96282.1"/>
    </source>
</evidence>
<reference evidence="1 2" key="1">
    <citation type="journal article" date="2017" name="Antonie Van Leeuwenhoek">
        <title>Phylogenomic resolution of the bacterial genus Pantoea and its relationship with Erwinia and Tatumella.</title>
        <authorList>
            <person name="Palmer M."/>
            <person name="Steenkamp E.T."/>
            <person name="Coetzee M.P."/>
            <person name="Chan W.Y."/>
            <person name="van Zyl E."/>
            <person name="De Maayer P."/>
            <person name="Coutinho T.A."/>
            <person name="Blom J."/>
            <person name="Smits T.H."/>
            <person name="Duffy B."/>
            <person name="Venter S.N."/>
        </authorList>
    </citation>
    <scope>NUCLEOTIDE SEQUENCE [LARGE SCALE GENOMIC DNA]</scope>
    <source>
        <strain evidence="1 2">LMG 5345</strain>
    </source>
</reference>
<organism evidence="1 2">
    <name type="scientific">Pantoea septica</name>
    <dbReference type="NCBI Taxonomy" id="472695"/>
    <lineage>
        <taxon>Bacteria</taxon>
        <taxon>Pseudomonadati</taxon>
        <taxon>Pseudomonadota</taxon>
        <taxon>Gammaproteobacteria</taxon>
        <taxon>Enterobacterales</taxon>
        <taxon>Erwiniaceae</taxon>
        <taxon>Pantoea</taxon>
    </lineage>
</organism>
<proteinExistence type="predicted"/>
<name>A0ABX3UND3_9GAMM</name>
<evidence type="ECO:0000313" key="2">
    <source>
        <dbReference type="Proteomes" id="UP000193785"/>
    </source>
</evidence>
<keyword evidence="2" id="KW-1185">Reference proteome</keyword>
<dbReference type="Proteomes" id="UP000193785">
    <property type="component" value="Unassembled WGS sequence"/>
</dbReference>
<protein>
    <submittedName>
        <fullName evidence="1">Uncharacterized protein</fullName>
    </submittedName>
</protein>
<accession>A0ABX3UND3</accession>
<comment type="caution">
    <text evidence="1">The sequence shown here is derived from an EMBL/GenBank/DDBJ whole genome shotgun (WGS) entry which is preliminary data.</text>
</comment>
<gene>
    <name evidence="1" type="ORF">HA46_17290</name>
</gene>